<proteinExistence type="predicted"/>
<dbReference type="EMBL" id="CP036262">
    <property type="protein sequence ID" value="QDS95983.1"/>
    <property type="molecule type" value="Genomic_DNA"/>
</dbReference>
<keyword evidence="3" id="KW-1185">Reference proteome</keyword>
<evidence type="ECO:0000313" key="2">
    <source>
        <dbReference type="EMBL" id="QDS95983.1"/>
    </source>
</evidence>
<dbReference type="SUPFAM" id="SSF53850">
    <property type="entry name" value="Periplasmic binding protein-like II"/>
    <property type="match status" value="1"/>
</dbReference>
<dbReference type="PANTHER" id="PTHR30290:SF83">
    <property type="entry name" value="ABC TRANSPORTER SUBSTRATE-BINDING PROTEIN"/>
    <property type="match status" value="1"/>
</dbReference>
<dbReference type="InterPro" id="IPR000914">
    <property type="entry name" value="SBP_5_dom"/>
</dbReference>
<dbReference type="Gene3D" id="3.40.190.10">
    <property type="entry name" value="Periplasmic binding protein-like II"/>
    <property type="match status" value="1"/>
</dbReference>
<dbReference type="Gene3D" id="3.10.105.10">
    <property type="entry name" value="Dipeptide-binding Protein, Domain 3"/>
    <property type="match status" value="1"/>
</dbReference>
<dbReference type="GO" id="GO:0015833">
    <property type="term" value="P:peptide transport"/>
    <property type="evidence" value="ECO:0007669"/>
    <property type="project" value="TreeGrafter"/>
</dbReference>
<dbReference type="GO" id="GO:1904680">
    <property type="term" value="F:peptide transmembrane transporter activity"/>
    <property type="evidence" value="ECO:0007669"/>
    <property type="project" value="TreeGrafter"/>
</dbReference>
<name>A0A517MM70_9BACT</name>
<evidence type="ECO:0000313" key="3">
    <source>
        <dbReference type="Proteomes" id="UP000320672"/>
    </source>
</evidence>
<feature type="domain" description="Solute-binding protein family 5" evidence="1">
    <location>
        <begin position="418"/>
        <end position="674"/>
    </location>
</feature>
<dbReference type="KEGG" id="rml:FF011L_47870"/>
<protein>
    <submittedName>
        <fullName evidence="2">Bacterial extracellular solute-binding proteins, family 5 Middle</fullName>
    </submittedName>
</protein>
<dbReference type="InterPro" id="IPR039424">
    <property type="entry name" value="SBP_5"/>
</dbReference>
<dbReference type="Pfam" id="PF00496">
    <property type="entry name" value="SBP_bac_5"/>
    <property type="match status" value="1"/>
</dbReference>
<gene>
    <name evidence="2" type="ORF">FF011L_47870</name>
</gene>
<accession>A0A517MM70</accession>
<organism evidence="2 3">
    <name type="scientific">Roseimaritima multifibrata</name>
    <dbReference type="NCBI Taxonomy" id="1930274"/>
    <lineage>
        <taxon>Bacteria</taxon>
        <taxon>Pseudomonadati</taxon>
        <taxon>Planctomycetota</taxon>
        <taxon>Planctomycetia</taxon>
        <taxon>Pirellulales</taxon>
        <taxon>Pirellulaceae</taxon>
        <taxon>Roseimaritima</taxon>
    </lineage>
</organism>
<dbReference type="AlphaFoldDB" id="A0A517MM70"/>
<dbReference type="PANTHER" id="PTHR30290">
    <property type="entry name" value="PERIPLASMIC BINDING COMPONENT OF ABC TRANSPORTER"/>
    <property type="match status" value="1"/>
</dbReference>
<reference evidence="2 3" key="1">
    <citation type="submission" date="2019-02" db="EMBL/GenBank/DDBJ databases">
        <title>Deep-cultivation of Planctomycetes and their phenomic and genomic characterization uncovers novel biology.</title>
        <authorList>
            <person name="Wiegand S."/>
            <person name="Jogler M."/>
            <person name="Boedeker C."/>
            <person name="Pinto D."/>
            <person name="Vollmers J."/>
            <person name="Rivas-Marin E."/>
            <person name="Kohn T."/>
            <person name="Peeters S.H."/>
            <person name="Heuer A."/>
            <person name="Rast P."/>
            <person name="Oberbeckmann S."/>
            <person name="Bunk B."/>
            <person name="Jeske O."/>
            <person name="Meyerdierks A."/>
            <person name="Storesund J.E."/>
            <person name="Kallscheuer N."/>
            <person name="Luecker S."/>
            <person name="Lage O.M."/>
            <person name="Pohl T."/>
            <person name="Merkel B.J."/>
            <person name="Hornburger P."/>
            <person name="Mueller R.-W."/>
            <person name="Bruemmer F."/>
            <person name="Labrenz M."/>
            <person name="Spormann A.M."/>
            <person name="Op den Camp H."/>
            <person name="Overmann J."/>
            <person name="Amann R."/>
            <person name="Jetten M.S.M."/>
            <person name="Mascher T."/>
            <person name="Medema M.H."/>
            <person name="Devos D.P."/>
            <person name="Kaster A.-K."/>
            <person name="Ovreas L."/>
            <person name="Rohde M."/>
            <person name="Galperin M.Y."/>
            <person name="Jogler C."/>
        </authorList>
    </citation>
    <scope>NUCLEOTIDE SEQUENCE [LARGE SCALE GENOMIC DNA]</scope>
    <source>
        <strain evidence="2 3">FF011L</strain>
    </source>
</reference>
<dbReference type="Proteomes" id="UP000320672">
    <property type="component" value="Chromosome"/>
</dbReference>
<sequence length="801" mass="90267">MISISNIGRRHSQQSAMTHQPLLNGFWKSAIVGIAVLACSFPTTLHAQKNNNFGQSGAPEAEGIELLQTEAYDMIRVKDSAKGGWAKVLPLPFPGRKLPRTTPQGFLEVSILGLPGKKFKIAWKDIEAIDLWEDRLARETRERIASGDFDGAYPFMAVMMRDLPENATLAELRANYLLRDGASHYQKKEWKETLAILEELRRFDPKFQTKVVLQKINEIIDTLMESMLEADDLENAQKLLSRISGDYKPSEIPTIERWNAQFLAMAEEKQAAAIAARDKKDFRAARKLARDSLHIYPKVPGGIELVKQIDTLYPLVRVGVLQRATVIDPTQLDNWPARRAGELVYRRLFEMRGVGPEGGEFEFLFGDTEQSDDRLEFDLNFSPNGTEPPLDKIDAYQVADALAARAQRTSPLYDPAWASSVEGISVTSPREIQCLLRRPHVLPASLLQVWVDGTWISDDPKTPTGAYKPDVREENLTRYVLTQRNKDFPTQPREVVEVDQINAADSVSALLRGEVDVLDRLFPADAERLRGSKKVRVGRYPLPSVHMLIPCSDHPYLAERTFRRALIYAINREDILTGELLEGKTVEGCRVISGPFPSGTEPDDPLGYAYNESVKPRPYQPRLAKLLMEMNQRQMKSEAEKKKEEMPAMTPIRIAVPADNVAAIAVQAIKTQLELLDVFPVEIVELPPGESMPKEGTADLVYVAASIWEPSIDARRLLGPNGLAGSQDQLVGLGLRRLETARNWKEVRDRLHDLHQTSNHELPILPLWQLVDSYAYRNEVVGIGRDIVSLYQNVRRWRLAL</sequence>
<evidence type="ECO:0000259" key="1">
    <source>
        <dbReference type="Pfam" id="PF00496"/>
    </source>
</evidence>